<dbReference type="GO" id="GO:0005886">
    <property type="term" value="C:plasma membrane"/>
    <property type="evidence" value="ECO:0007669"/>
    <property type="project" value="UniProtKB-SubCell"/>
</dbReference>
<evidence type="ECO:0000256" key="2">
    <source>
        <dbReference type="ARBA" id="ARBA00007783"/>
    </source>
</evidence>
<keyword evidence="3 9" id="KW-0813">Transport</keyword>
<name>A0A379QDP3_SALER</name>
<keyword evidence="7" id="KW-0625">Polysaccharide transport</keyword>
<reference evidence="11 12" key="1">
    <citation type="submission" date="2018-06" db="EMBL/GenBank/DDBJ databases">
        <authorList>
            <consortium name="Pathogen Informatics"/>
            <person name="Doyle S."/>
        </authorList>
    </citation>
    <scope>NUCLEOTIDE SEQUENCE [LARGE SCALE GENOMIC DNA]</scope>
    <source>
        <strain evidence="11 12">NCTC9854</strain>
    </source>
</reference>
<dbReference type="GO" id="GO:0015774">
    <property type="term" value="P:polysaccharide transport"/>
    <property type="evidence" value="ECO:0007669"/>
    <property type="project" value="UniProtKB-KW"/>
</dbReference>
<protein>
    <recommendedName>
        <fullName evidence="9">Transport permease protein</fullName>
    </recommendedName>
</protein>
<dbReference type="EMBL" id="UGWI01000001">
    <property type="protein sequence ID" value="SUF38720.1"/>
    <property type="molecule type" value="Genomic_DNA"/>
</dbReference>
<evidence type="ECO:0000256" key="9">
    <source>
        <dbReference type="RuleBase" id="RU361157"/>
    </source>
</evidence>
<keyword evidence="7" id="KW-0762">Sugar transport</keyword>
<evidence type="ECO:0000256" key="7">
    <source>
        <dbReference type="ARBA" id="ARBA00023047"/>
    </source>
</evidence>
<dbReference type="GO" id="GO:0140359">
    <property type="term" value="F:ABC-type transporter activity"/>
    <property type="evidence" value="ECO:0007669"/>
    <property type="project" value="InterPro"/>
</dbReference>
<feature type="domain" description="ABC transmembrane type-2" evidence="10">
    <location>
        <begin position="32"/>
        <end position="256"/>
    </location>
</feature>
<dbReference type="PANTHER" id="PTHR30413:SF10">
    <property type="entry name" value="CAPSULE POLYSACCHARIDE EXPORT INNER-MEMBRANE PROTEIN CTRC"/>
    <property type="match status" value="1"/>
</dbReference>
<dbReference type="GO" id="GO:0015920">
    <property type="term" value="P:lipopolysaccharide transport"/>
    <property type="evidence" value="ECO:0007669"/>
    <property type="project" value="TreeGrafter"/>
</dbReference>
<evidence type="ECO:0000313" key="11">
    <source>
        <dbReference type="EMBL" id="SUF38720.1"/>
    </source>
</evidence>
<organism evidence="11 12">
    <name type="scientific">Salmonella enterica</name>
    <name type="common">Salmonella choleraesuis</name>
    <dbReference type="NCBI Taxonomy" id="28901"/>
    <lineage>
        <taxon>Bacteria</taxon>
        <taxon>Pseudomonadati</taxon>
        <taxon>Pseudomonadota</taxon>
        <taxon>Gammaproteobacteria</taxon>
        <taxon>Enterobacterales</taxon>
        <taxon>Enterobacteriaceae</taxon>
        <taxon>Salmonella</taxon>
    </lineage>
</organism>
<keyword evidence="4 9" id="KW-1003">Cell membrane</keyword>
<evidence type="ECO:0000313" key="12">
    <source>
        <dbReference type="Proteomes" id="UP000254773"/>
    </source>
</evidence>
<feature type="transmembrane region" description="Helical" evidence="9">
    <location>
        <begin position="232"/>
        <end position="253"/>
    </location>
</feature>
<evidence type="ECO:0000256" key="8">
    <source>
        <dbReference type="ARBA" id="ARBA00023136"/>
    </source>
</evidence>
<dbReference type="PANTHER" id="PTHR30413">
    <property type="entry name" value="INNER MEMBRANE TRANSPORT PERMEASE"/>
    <property type="match status" value="1"/>
</dbReference>
<feature type="transmembrane region" description="Helical" evidence="9">
    <location>
        <begin position="30"/>
        <end position="52"/>
    </location>
</feature>
<feature type="transmembrane region" description="Helical" evidence="9">
    <location>
        <begin position="179"/>
        <end position="197"/>
    </location>
</feature>
<comment type="subcellular location">
    <subcellularLocation>
        <location evidence="9">Cell inner membrane</location>
        <topology evidence="9">Multi-pass membrane protein</topology>
    </subcellularLocation>
    <subcellularLocation>
        <location evidence="1">Cell membrane</location>
        <topology evidence="1">Multi-pass membrane protein</topology>
    </subcellularLocation>
</comment>
<feature type="transmembrane region" description="Helical" evidence="9">
    <location>
        <begin position="109"/>
        <end position="136"/>
    </location>
</feature>
<dbReference type="Proteomes" id="UP000254773">
    <property type="component" value="Unassembled WGS sequence"/>
</dbReference>
<evidence type="ECO:0000259" key="10">
    <source>
        <dbReference type="PROSITE" id="PS51012"/>
    </source>
</evidence>
<dbReference type="InterPro" id="IPR047817">
    <property type="entry name" value="ABC2_TM_bact-type"/>
</dbReference>
<accession>A0A379QDP3</accession>
<comment type="similarity">
    <text evidence="2 9">Belongs to the ABC-2 integral membrane protein family.</text>
</comment>
<keyword evidence="5 9" id="KW-0812">Transmembrane</keyword>
<dbReference type="PROSITE" id="PS51012">
    <property type="entry name" value="ABC_TM2"/>
    <property type="match status" value="1"/>
</dbReference>
<proteinExistence type="inferred from homology"/>
<feature type="transmembrane region" description="Helical" evidence="9">
    <location>
        <begin position="148"/>
        <end position="172"/>
    </location>
</feature>
<evidence type="ECO:0000256" key="6">
    <source>
        <dbReference type="ARBA" id="ARBA00022989"/>
    </source>
</evidence>
<dbReference type="Pfam" id="PF01061">
    <property type="entry name" value="ABC2_membrane"/>
    <property type="match status" value="1"/>
</dbReference>
<dbReference type="InterPro" id="IPR013525">
    <property type="entry name" value="ABC2_TM"/>
</dbReference>
<evidence type="ECO:0000256" key="1">
    <source>
        <dbReference type="ARBA" id="ARBA00004651"/>
    </source>
</evidence>
<evidence type="ECO:0000256" key="5">
    <source>
        <dbReference type="ARBA" id="ARBA00022692"/>
    </source>
</evidence>
<sequence>MRPMFSAIYRYRGFIIDSVKRDFQARYQTSFLGVAWLILQPVAMISVYTLIFSELMRTRLAGMDGPFAYSIYLCSGVLTWGFFTEMLNNLVNIFLTHANILKKMSFPRICLPVIITSSAFINFLIIFLLFIGFLLITGNFPGWIFFEVIPVLIIQVLFTLGLGIILGVLNVFVRDVGQFVNVLLQFWFWFTPIVYVSKTLPEWVSGFLVYNPMVSIIGSYQDVILYQQHPDWMELLPVAIISLILFLFAWRLFKKHSADIVDEI</sequence>
<keyword evidence="8 9" id="KW-0472">Membrane</keyword>
<dbReference type="AlphaFoldDB" id="A0A379QDP3"/>
<gene>
    <name evidence="11" type="ORF">NCTC9854_03051</name>
</gene>
<evidence type="ECO:0000256" key="4">
    <source>
        <dbReference type="ARBA" id="ARBA00022475"/>
    </source>
</evidence>
<evidence type="ECO:0000256" key="3">
    <source>
        <dbReference type="ARBA" id="ARBA00022448"/>
    </source>
</evidence>
<feature type="transmembrane region" description="Helical" evidence="9">
    <location>
        <begin position="67"/>
        <end position="88"/>
    </location>
</feature>
<keyword evidence="6 9" id="KW-1133">Transmembrane helix</keyword>